<dbReference type="Proteomes" id="UP000094455">
    <property type="component" value="Unassembled WGS sequence"/>
</dbReference>
<comment type="similarity">
    <text evidence="8 11">Belongs to the archaeal rpoM/eukaryotic RPA12/RPB9/RPC11 RNA polymerase family.</text>
</comment>
<dbReference type="PROSITE" id="PS51133">
    <property type="entry name" value="ZF_TFIIS_2"/>
    <property type="match status" value="1"/>
</dbReference>
<evidence type="ECO:0000256" key="3">
    <source>
        <dbReference type="ARBA" id="ARBA00022723"/>
    </source>
</evidence>
<reference evidence="13 14" key="1">
    <citation type="journal article" date="2016" name="Proc. Natl. Acad. Sci. U.S.A.">
        <title>Comparative genomics of biotechnologically important yeasts.</title>
        <authorList>
            <person name="Riley R."/>
            <person name="Haridas S."/>
            <person name="Wolfe K.H."/>
            <person name="Lopes M.R."/>
            <person name="Hittinger C.T."/>
            <person name="Goeker M."/>
            <person name="Salamov A.A."/>
            <person name="Wisecaver J.H."/>
            <person name="Long T.M."/>
            <person name="Calvey C.H."/>
            <person name="Aerts A.L."/>
            <person name="Barry K.W."/>
            <person name="Choi C."/>
            <person name="Clum A."/>
            <person name="Coughlan A.Y."/>
            <person name="Deshpande S."/>
            <person name="Douglass A.P."/>
            <person name="Hanson S.J."/>
            <person name="Klenk H.-P."/>
            <person name="LaButti K.M."/>
            <person name="Lapidus A."/>
            <person name="Lindquist E.A."/>
            <person name="Lipzen A.M."/>
            <person name="Meier-Kolthoff J.P."/>
            <person name="Ohm R.A."/>
            <person name="Otillar R.P."/>
            <person name="Pangilinan J.L."/>
            <person name="Peng Y."/>
            <person name="Rokas A."/>
            <person name="Rosa C.A."/>
            <person name="Scheuner C."/>
            <person name="Sibirny A.A."/>
            <person name="Slot J.C."/>
            <person name="Stielow J.B."/>
            <person name="Sun H."/>
            <person name="Kurtzman C.P."/>
            <person name="Blackwell M."/>
            <person name="Grigoriev I.V."/>
            <person name="Jeffries T.W."/>
        </authorList>
    </citation>
    <scope>NUCLEOTIDE SEQUENCE [LARGE SCALE GENOMIC DNA]</scope>
    <source>
        <strain evidence="13 14">NRRL Y-2026</strain>
    </source>
</reference>
<feature type="domain" description="TFIIS-type" evidence="12">
    <location>
        <begin position="68"/>
        <end position="110"/>
    </location>
</feature>
<dbReference type="GO" id="GO:0006384">
    <property type="term" value="P:transcription initiation at RNA polymerase III promoter"/>
    <property type="evidence" value="ECO:0007669"/>
    <property type="project" value="EnsemblFungi"/>
</dbReference>
<evidence type="ECO:0000256" key="4">
    <source>
        <dbReference type="ARBA" id="ARBA00022771"/>
    </source>
</evidence>
<keyword evidence="6 8" id="KW-0804">Transcription</keyword>
<dbReference type="PANTHER" id="PTHR11239:SF12">
    <property type="entry name" value="DNA-DIRECTED RNA POLYMERASE III SUBUNIT RPC10"/>
    <property type="match status" value="1"/>
</dbReference>
<evidence type="ECO:0000256" key="1">
    <source>
        <dbReference type="ARBA" id="ARBA00004123"/>
    </source>
</evidence>
<protein>
    <recommendedName>
        <fullName evidence="8">DNA-directed RNA polymerase subunit</fullName>
    </recommendedName>
</protein>
<dbReference type="Gene3D" id="2.20.25.10">
    <property type="match status" value="1"/>
</dbReference>
<evidence type="ECO:0000256" key="11">
    <source>
        <dbReference type="RuleBase" id="RU003474"/>
    </source>
</evidence>
<name>A0A1E3NNN5_9ASCO</name>
<evidence type="ECO:0000256" key="5">
    <source>
        <dbReference type="ARBA" id="ARBA00022833"/>
    </source>
</evidence>
<dbReference type="EMBL" id="KV454002">
    <property type="protein sequence ID" value="ODQ47704.1"/>
    <property type="molecule type" value="Genomic_DNA"/>
</dbReference>
<feature type="binding site" evidence="9">
    <location>
        <position position="5"/>
    </location>
    <ligand>
        <name>Zn(2+)</name>
        <dbReference type="ChEBI" id="CHEBI:29105"/>
        <label>1</label>
    </ligand>
</feature>
<dbReference type="InterPro" id="IPR001222">
    <property type="entry name" value="Znf_TFIIS"/>
</dbReference>
<dbReference type="GO" id="GO:0003676">
    <property type="term" value="F:nucleic acid binding"/>
    <property type="evidence" value="ECO:0007669"/>
    <property type="project" value="InterPro"/>
</dbReference>
<evidence type="ECO:0000256" key="2">
    <source>
        <dbReference type="ARBA" id="ARBA00022478"/>
    </source>
</evidence>
<evidence type="ECO:0000313" key="14">
    <source>
        <dbReference type="Proteomes" id="UP000094455"/>
    </source>
</evidence>
<proteinExistence type="inferred from homology"/>
<evidence type="ECO:0000256" key="9">
    <source>
        <dbReference type="PIRSR" id="PIRSR005586-1"/>
    </source>
</evidence>
<feature type="binding site" evidence="9">
    <location>
        <position position="72"/>
    </location>
    <ligand>
        <name>Zn(2+)</name>
        <dbReference type="ChEBI" id="CHEBI:29105"/>
        <label>2</label>
    </ligand>
</feature>
<gene>
    <name evidence="13" type="ORF">PICMEDRAFT_71743</name>
</gene>
<evidence type="ECO:0000256" key="10">
    <source>
        <dbReference type="PIRSR" id="PIRSR005586-2"/>
    </source>
</evidence>
<keyword evidence="5 9" id="KW-0862">Zinc</keyword>
<dbReference type="InterPro" id="IPR012164">
    <property type="entry name" value="Rpa12/Rpb9/Rpc10/TFS"/>
</dbReference>
<feature type="binding site" evidence="9">
    <location>
        <position position="77"/>
    </location>
    <ligand>
        <name>Zn(2+)</name>
        <dbReference type="ChEBI" id="CHEBI:29105"/>
        <label>2</label>
    </ligand>
</feature>
<evidence type="ECO:0000259" key="12">
    <source>
        <dbReference type="PROSITE" id="PS51133"/>
    </source>
</evidence>
<dbReference type="GeneID" id="30180681"/>
<dbReference type="SUPFAM" id="SSF57783">
    <property type="entry name" value="Zinc beta-ribbon"/>
    <property type="match status" value="1"/>
</dbReference>
<dbReference type="GO" id="GO:0006386">
    <property type="term" value="P:termination of RNA polymerase III transcription"/>
    <property type="evidence" value="ECO:0007669"/>
    <property type="project" value="EnsemblFungi"/>
</dbReference>
<evidence type="ECO:0000256" key="7">
    <source>
        <dbReference type="ARBA" id="ARBA00023242"/>
    </source>
</evidence>
<dbReference type="RefSeq" id="XP_019018817.1">
    <property type="nucleotide sequence ID" value="XM_019163994.1"/>
</dbReference>
<dbReference type="GO" id="GO:0005666">
    <property type="term" value="C:RNA polymerase III complex"/>
    <property type="evidence" value="ECO:0007669"/>
    <property type="project" value="EnsemblFungi"/>
</dbReference>
<dbReference type="CDD" id="cd10509">
    <property type="entry name" value="Zn-ribbon_RPC11"/>
    <property type="match status" value="1"/>
</dbReference>
<dbReference type="GO" id="GO:0042797">
    <property type="term" value="P:tRNA transcription by RNA polymerase III"/>
    <property type="evidence" value="ECO:0007669"/>
    <property type="project" value="EnsemblFungi"/>
</dbReference>
<keyword evidence="3 9" id="KW-0479">Metal-binding</keyword>
<keyword evidence="4 10" id="KW-0863">Zinc-finger</keyword>
<dbReference type="InterPro" id="IPR034014">
    <property type="entry name" value="Zn_ribbon_RPC11_C"/>
</dbReference>
<dbReference type="PIRSF" id="PIRSF005586">
    <property type="entry name" value="RNApol_RpoM"/>
    <property type="match status" value="1"/>
</dbReference>
<dbReference type="SMART" id="SM00440">
    <property type="entry name" value="ZnF_C2C2"/>
    <property type="match status" value="1"/>
</dbReference>
<feature type="binding site" evidence="9">
    <location>
        <position position="30"/>
    </location>
    <ligand>
        <name>Zn(2+)</name>
        <dbReference type="ChEBI" id="CHEBI:29105"/>
        <label>1</label>
    </ligand>
</feature>
<feature type="binding site" evidence="9">
    <location>
        <position position="27"/>
    </location>
    <ligand>
        <name>Zn(2+)</name>
        <dbReference type="ChEBI" id="CHEBI:29105"/>
        <label>1</label>
    </ligand>
</feature>
<comment type="subcellular location">
    <subcellularLocation>
        <location evidence="1 8">Nucleus</location>
    </subcellularLocation>
</comment>
<feature type="binding site" evidence="9">
    <location>
        <position position="102"/>
    </location>
    <ligand>
        <name>Zn(2+)</name>
        <dbReference type="ChEBI" id="CHEBI:29105"/>
        <label>2</label>
    </ligand>
</feature>
<sequence length="112" mass="12843">MLTFCPYCSNMLIIARSEESGSNAFTCPTCPYEFPIMGLQMFERKVLPQKEIDDVLGGAGSWDNVDQTMAQCPREACGNDRAYFFQLQIRSADEPMTTFYKCTKCSHQWREN</sequence>
<keyword evidence="7 8" id="KW-0539">Nucleus</keyword>
<evidence type="ECO:0000256" key="6">
    <source>
        <dbReference type="ARBA" id="ARBA00023163"/>
    </source>
</evidence>
<dbReference type="PANTHER" id="PTHR11239">
    <property type="entry name" value="DNA-DIRECTED RNA POLYMERASE"/>
    <property type="match status" value="1"/>
</dbReference>
<feature type="binding site" evidence="9">
    <location>
        <position position="8"/>
    </location>
    <ligand>
        <name>Zn(2+)</name>
        <dbReference type="ChEBI" id="CHEBI:29105"/>
        <label>1</label>
    </ligand>
</feature>
<evidence type="ECO:0000313" key="13">
    <source>
        <dbReference type="EMBL" id="ODQ47704.1"/>
    </source>
</evidence>
<dbReference type="InterPro" id="IPR001529">
    <property type="entry name" value="Zn_ribbon_RPB9"/>
</dbReference>
<dbReference type="GO" id="GO:0008270">
    <property type="term" value="F:zinc ion binding"/>
    <property type="evidence" value="ECO:0007669"/>
    <property type="project" value="UniProtKB-KW"/>
</dbReference>
<keyword evidence="14" id="KW-1185">Reference proteome</keyword>
<keyword evidence="2 8" id="KW-0240">DNA-directed RNA polymerase</keyword>
<dbReference type="Pfam" id="PF02150">
    <property type="entry name" value="Zn_ribbon_RPB9"/>
    <property type="match status" value="1"/>
</dbReference>
<dbReference type="FunFam" id="2.20.25.10:FF:000005">
    <property type="entry name" value="DNA-directed RNA polymerase subunit"/>
    <property type="match status" value="1"/>
</dbReference>
<dbReference type="SMART" id="SM00661">
    <property type="entry name" value="RPOL9"/>
    <property type="match status" value="1"/>
</dbReference>
<dbReference type="STRING" id="763406.A0A1E3NNN5"/>
<dbReference type="GO" id="GO:0003899">
    <property type="term" value="F:DNA-directed RNA polymerase activity"/>
    <property type="evidence" value="ECO:0007669"/>
    <property type="project" value="EnsemblFungi"/>
</dbReference>
<dbReference type="AlphaFoldDB" id="A0A1E3NNN5"/>
<dbReference type="OrthoDB" id="282152at2759"/>
<dbReference type="Pfam" id="PF01096">
    <property type="entry name" value="Zn_ribbon_TFIIS"/>
    <property type="match status" value="1"/>
</dbReference>
<feature type="zinc finger region" description="C4-type" evidence="10">
    <location>
        <begin position="5"/>
        <end position="30"/>
    </location>
</feature>
<feature type="binding site" evidence="9">
    <location>
        <position position="105"/>
    </location>
    <ligand>
        <name>Zn(2+)</name>
        <dbReference type="ChEBI" id="CHEBI:29105"/>
        <label>2</label>
    </ligand>
</feature>
<evidence type="ECO:0000256" key="8">
    <source>
        <dbReference type="PIRNR" id="PIRNR005586"/>
    </source>
</evidence>
<organism evidence="13 14">
    <name type="scientific">Pichia membranifaciens NRRL Y-2026</name>
    <dbReference type="NCBI Taxonomy" id="763406"/>
    <lineage>
        <taxon>Eukaryota</taxon>
        <taxon>Fungi</taxon>
        <taxon>Dikarya</taxon>
        <taxon>Ascomycota</taxon>
        <taxon>Saccharomycotina</taxon>
        <taxon>Pichiomycetes</taxon>
        <taxon>Pichiales</taxon>
        <taxon>Pichiaceae</taxon>
        <taxon>Pichia</taxon>
    </lineage>
</organism>
<accession>A0A1E3NNN5</accession>
<comment type="function">
    <text evidence="8">DNA-dependent RNA polymerase catalyzes the transcription of DNA into RNA using the four ribonucleoside triphosphates as substrates.</text>
</comment>